<keyword evidence="2" id="KW-0812">Transmembrane</keyword>
<sequence>MDKKKYSTVTQSPPETRNLGALLNAFMAFAGITKETYSVITEELTKCVYRHTTISSDSLKKYNNDIFPSSYARNTIRLMFKEICDESVQQQWMDSFSEIEKQKVENDTIKKNANKKTDSKNATEPQELDITEKERPKLEKYKKIINPKAVLFTFILMSALYFISLIPNKNEKILSEKPSISTLKKVIKNQSDTSVQKPITDAKPATVLSEGLLLDVYSFGDKYKSLPDKPEGLQVARLPFNKGGVFSFVDHIVNKNIANSTADRDVGLHYQGYIDLKGNGEFIFQLNYQSGEHFIQQFPKKCQLTLKVNNERIFDKKTYVGQGQSYSMQNTADFSEGLNSFSFWFACPNLRSISPQQDYNAFKDTSVTLYIKQPDDKEITKITANKFSYDSDK</sequence>
<dbReference type="AlphaFoldDB" id="A0A7H1J6Z0"/>
<keyword evidence="2" id="KW-1133">Transmembrane helix</keyword>
<keyword evidence="2" id="KW-0472">Membrane</keyword>
<evidence type="ECO:0000313" key="4">
    <source>
        <dbReference type="Proteomes" id="UP000516370"/>
    </source>
</evidence>
<gene>
    <name evidence="3" type="ORF">IBG28_00900</name>
</gene>
<dbReference type="RefSeq" id="WP_162623543.1">
    <property type="nucleotide sequence ID" value="NZ_BMLJ01000008.1"/>
</dbReference>
<dbReference type="KEGG" id="mard:IBG28_00900"/>
<evidence type="ECO:0000313" key="3">
    <source>
        <dbReference type="EMBL" id="QNT06256.1"/>
    </source>
</evidence>
<keyword evidence="4" id="KW-1185">Reference proteome</keyword>
<name>A0A7H1J6Z0_9GAMM</name>
<dbReference type="EMBL" id="CP061081">
    <property type="protein sequence ID" value="QNT06256.1"/>
    <property type="molecule type" value="Genomic_DNA"/>
</dbReference>
<organism evidence="3 4">
    <name type="scientific">Marinomonas arctica</name>
    <dbReference type="NCBI Taxonomy" id="383750"/>
    <lineage>
        <taxon>Bacteria</taxon>
        <taxon>Pseudomonadati</taxon>
        <taxon>Pseudomonadota</taxon>
        <taxon>Gammaproteobacteria</taxon>
        <taxon>Oceanospirillales</taxon>
        <taxon>Oceanospirillaceae</taxon>
        <taxon>Marinomonas</taxon>
    </lineage>
</organism>
<accession>A0A7H1J6Z0</accession>
<proteinExistence type="predicted"/>
<reference evidence="3 4" key="1">
    <citation type="submission" date="2020-09" db="EMBL/GenBank/DDBJ databases">
        <title>Complete genome sequence of an Arctic sea ice bacterium Marinomonas arctica BSI20414.</title>
        <authorList>
            <person name="Liao L."/>
            <person name="Chen B."/>
        </authorList>
    </citation>
    <scope>NUCLEOTIDE SEQUENCE [LARGE SCALE GENOMIC DNA]</scope>
    <source>
        <strain evidence="3 4">BSI20414</strain>
    </source>
</reference>
<feature type="compositionally biased region" description="Basic and acidic residues" evidence="1">
    <location>
        <begin position="110"/>
        <end position="121"/>
    </location>
</feature>
<protein>
    <submittedName>
        <fullName evidence="3">Uncharacterized protein</fullName>
    </submittedName>
</protein>
<evidence type="ECO:0000256" key="2">
    <source>
        <dbReference type="SAM" id="Phobius"/>
    </source>
</evidence>
<dbReference type="Proteomes" id="UP000516370">
    <property type="component" value="Chromosome"/>
</dbReference>
<feature type="region of interest" description="Disordered" evidence="1">
    <location>
        <begin position="110"/>
        <end position="131"/>
    </location>
</feature>
<feature type="transmembrane region" description="Helical" evidence="2">
    <location>
        <begin position="149"/>
        <end position="167"/>
    </location>
</feature>
<evidence type="ECO:0000256" key="1">
    <source>
        <dbReference type="SAM" id="MobiDB-lite"/>
    </source>
</evidence>